<dbReference type="STRING" id="407022.SAMN05661044_01941"/>
<dbReference type="AlphaFoldDB" id="A0A1H7MBZ3"/>
<dbReference type="Pfam" id="PF12680">
    <property type="entry name" value="SnoaL_2"/>
    <property type="match status" value="1"/>
</dbReference>
<gene>
    <name evidence="2" type="ORF">SAMN05661044_01941</name>
</gene>
<accession>A0A1H7MBZ3</accession>
<evidence type="ECO:0000313" key="3">
    <source>
        <dbReference type="Proteomes" id="UP000199421"/>
    </source>
</evidence>
<evidence type="ECO:0000313" key="2">
    <source>
        <dbReference type="EMBL" id="SEL08631.1"/>
    </source>
</evidence>
<evidence type="ECO:0000259" key="1">
    <source>
        <dbReference type="Pfam" id="PF12680"/>
    </source>
</evidence>
<organism evidence="2 3">
    <name type="scientific">Olivibacter domesticus</name>
    <name type="common">Pseudosphingobacterium domesticum</name>
    <dbReference type="NCBI Taxonomy" id="407022"/>
    <lineage>
        <taxon>Bacteria</taxon>
        <taxon>Pseudomonadati</taxon>
        <taxon>Bacteroidota</taxon>
        <taxon>Sphingobacteriia</taxon>
        <taxon>Sphingobacteriales</taxon>
        <taxon>Sphingobacteriaceae</taxon>
        <taxon>Olivibacter</taxon>
    </lineage>
</organism>
<dbReference type="Gene3D" id="3.10.450.50">
    <property type="match status" value="1"/>
</dbReference>
<dbReference type="Proteomes" id="UP000199421">
    <property type="component" value="Unassembled WGS sequence"/>
</dbReference>
<dbReference type="RefSeq" id="WP_238383701.1">
    <property type="nucleotide sequence ID" value="NZ_FOAF01000001.1"/>
</dbReference>
<dbReference type="SUPFAM" id="SSF54427">
    <property type="entry name" value="NTF2-like"/>
    <property type="match status" value="1"/>
</dbReference>
<dbReference type="InterPro" id="IPR032710">
    <property type="entry name" value="NTF2-like_dom_sf"/>
</dbReference>
<sequence length="123" mass="14359">MMKEQQPFSDFAQQWIQDWNDHNLENILSHYSEEIQFTSPIIQQLAINTGGNLNGKHALRKYFSIGLEKYPQLTFHLIHELIGLNSVVLFYQSINDSYSAEFMEFDEKGKVKRVCAHYTSSVK</sequence>
<name>A0A1H7MBZ3_OLID1</name>
<proteinExistence type="predicted"/>
<protein>
    <recommendedName>
        <fullName evidence="1">SnoaL-like domain-containing protein</fullName>
    </recommendedName>
</protein>
<dbReference type="InterPro" id="IPR037401">
    <property type="entry name" value="SnoaL-like"/>
</dbReference>
<feature type="domain" description="SnoaL-like" evidence="1">
    <location>
        <begin position="13"/>
        <end position="93"/>
    </location>
</feature>
<reference evidence="3" key="1">
    <citation type="submission" date="2016-10" db="EMBL/GenBank/DDBJ databases">
        <authorList>
            <person name="Varghese N."/>
            <person name="Submissions S."/>
        </authorList>
    </citation>
    <scope>NUCLEOTIDE SEQUENCE [LARGE SCALE GENOMIC DNA]</scope>
    <source>
        <strain evidence="3">DSM 18733</strain>
    </source>
</reference>
<dbReference type="EMBL" id="FOAF01000001">
    <property type="protein sequence ID" value="SEL08631.1"/>
    <property type="molecule type" value="Genomic_DNA"/>
</dbReference>
<keyword evidence="3" id="KW-1185">Reference proteome</keyword>